<evidence type="ECO:0000256" key="1">
    <source>
        <dbReference type="SAM" id="MobiDB-lite"/>
    </source>
</evidence>
<organism evidence="2 3">
    <name type="scientific">Verticillium longisporum</name>
    <name type="common">Verticillium dahliae var. longisporum</name>
    <dbReference type="NCBI Taxonomy" id="100787"/>
    <lineage>
        <taxon>Eukaryota</taxon>
        <taxon>Fungi</taxon>
        <taxon>Dikarya</taxon>
        <taxon>Ascomycota</taxon>
        <taxon>Pezizomycotina</taxon>
        <taxon>Sordariomycetes</taxon>
        <taxon>Hypocreomycetidae</taxon>
        <taxon>Glomerellales</taxon>
        <taxon>Plectosphaerellaceae</taxon>
        <taxon>Verticillium</taxon>
    </lineage>
</organism>
<gene>
    <name evidence="2" type="ORF">BN1723_019847</name>
</gene>
<dbReference type="Proteomes" id="UP000045706">
    <property type="component" value="Unassembled WGS sequence"/>
</dbReference>
<feature type="non-terminal residue" evidence="2">
    <location>
        <position position="122"/>
    </location>
</feature>
<evidence type="ECO:0000313" key="3">
    <source>
        <dbReference type="Proteomes" id="UP000045706"/>
    </source>
</evidence>
<dbReference type="AlphaFoldDB" id="A0A0G4NHI8"/>
<name>A0A0G4NHI8_VERLO</name>
<reference evidence="3" key="1">
    <citation type="submission" date="2015-05" db="EMBL/GenBank/DDBJ databases">
        <authorList>
            <person name="Fogelqvist Johan"/>
        </authorList>
    </citation>
    <scope>NUCLEOTIDE SEQUENCE [LARGE SCALE GENOMIC DNA]</scope>
</reference>
<feature type="non-terminal residue" evidence="2">
    <location>
        <position position="1"/>
    </location>
</feature>
<evidence type="ECO:0000313" key="2">
    <source>
        <dbReference type="EMBL" id="CRK45936.1"/>
    </source>
</evidence>
<sequence length="122" mass="13979">AGSSCSSDAPRRSSVVSSVRPACTKTVLRPGKDAFERHSSDHHHRPRTHRSFTLFDWHHPHLCLVLPVQATEDYSQSVHSLRIGRQHWRQHCVPHWLRWYPHRRGFRVVPGSGLHAGDVCSP</sequence>
<proteinExistence type="predicted"/>
<protein>
    <submittedName>
        <fullName evidence="2">Uncharacterized protein</fullName>
    </submittedName>
</protein>
<accession>A0A0G4NHI8</accession>
<feature type="region of interest" description="Disordered" evidence="1">
    <location>
        <begin position="1"/>
        <end position="20"/>
    </location>
</feature>
<dbReference type="EMBL" id="CVQI01035146">
    <property type="protein sequence ID" value="CRK45936.1"/>
    <property type="molecule type" value="Genomic_DNA"/>
</dbReference>